<feature type="compositionally biased region" description="Low complexity" evidence="4">
    <location>
        <begin position="133"/>
        <end position="152"/>
    </location>
</feature>
<reference evidence="7" key="1">
    <citation type="submission" date="2020-09" db="EMBL/GenBank/DDBJ databases">
        <title>Secondary metabolite and genome analysis of marine Streptomyces chumphonensis KK1-2T.</title>
        <authorList>
            <person name="Phongsopitanun W."/>
            <person name="Kanchanasin P."/>
            <person name="Pittayakhajonwut P."/>
            <person name="Suwanborirux K."/>
            <person name="Tanasupawat S."/>
        </authorList>
    </citation>
    <scope>NUCLEOTIDE SEQUENCE</scope>
    <source>
        <strain evidence="7">KK1-2</strain>
    </source>
</reference>
<dbReference type="PROSITE" id="PS00552">
    <property type="entry name" value="HTH_MERR_1"/>
    <property type="match status" value="1"/>
</dbReference>
<dbReference type="InterPro" id="IPR013766">
    <property type="entry name" value="Thioredoxin_domain"/>
</dbReference>
<dbReference type="RefSeq" id="WP_191208912.1">
    <property type="nucleotide sequence ID" value="NZ_BAABKL010000018.1"/>
</dbReference>
<accession>A0A927EXR2</accession>
<dbReference type="GO" id="GO:0003700">
    <property type="term" value="F:DNA-binding transcription factor activity"/>
    <property type="evidence" value="ECO:0007669"/>
    <property type="project" value="InterPro"/>
</dbReference>
<evidence type="ECO:0000256" key="3">
    <source>
        <dbReference type="ARBA" id="ARBA00023163"/>
    </source>
</evidence>
<dbReference type="PROSITE" id="PS50937">
    <property type="entry name" value="HTH_MERR_2"/>
    <property type="match status" value="1"/>
</dbReference>
<keyword evidence="1" id="KW-0805">Transcription regulation</keyword>
<organism evidence="7 8">
    <name type="scientific">Streptomyces chumphonensis</name>
    <dbReference type="NCBI Taxonomy" id="1214925"/>
    <lineage>
        <taxon>Bacteria</taxon>
        <taxon>Bacillati</taxon>
        <taxon>Actinomycetota</taxon>
        <taxon>Actinomycetes</taxon>
        <taxon>Kitasatosporales</taxon>
        <taxon>Streptomycetaceae</taxon>
        <taxon>Streptomyces</taxon>
    </lineage>
</organism>
<dbReference type="Pfam" id="PF08534">
    <property type="entry name" value="Redoxin"/>
    <property type="match status" value="1"/>
</dbReference>
<evidence type="ECO:0000256" key="1">
    <source>
        <dbReference type="ARBA" id="ARBA00023015"/>
    </source>
</evidence>
<dbReference type="PROSITE" id="PS51352">
    <property type="entry name" value="THIOREDOXIN_2"/>
    <property type="match status" value="1"/>
</dbReference>
<dbReference type="GO" id="GO:0016491">
    <property type="term" value="F:oxidoreductase activity"/>
    <property type="evidence" value="ECO:0007669"/>
    <property type="project" value="InterPro"/>
</dbReference>
<dbReference type="SMART" id="SM00422">
    <property type="entry name" value="HTH_MERR"/>
    <property type="match status" value="1"/>
</dbReference>
<dbReference type="Pfam" id="PF13411">
    <property type="entry name" value="MerR_1"/>
    <property type="match status" value="1"/>
</dbReference>
<dbReference type="Gene3D" id="3.40.30.10">
    <property type="entry name" value="Glutaredoxin"/>
    <property type="match status" value="1"/>
</dbReference>
<keyword evidence="2" id="KW-0238">DNA-binding</keyword>
<gene>
    <name evidence="7" type="ORF">IF129_08525</name>
</gene>
<dbReference type="SUPFAM" id="SSF52833">
    <property type="entry name" value="Thioredoxin-like"/>
    <property type="match status" value="1"/>
</dbReference>
<keyword evidence="3" id="KW-0804">Transcription</keyword>
<dbReference type="PANTHER" id="PTHR30204">
    <property type="entry name" value="REDOX-CYCLING DRUG-SENSING TRANSCRIPTIONAL ACTIVATOR SOXR"/>
    <property type="match status" value="1"/>
</dbReference>
<comment type="caution">
    <text evidence="7">The sequence shown here is derived from an EMBL/GenBank/DDBJ whole genome shotgun (WGS) entry which is preliminary data.</text>
</comment>
<dbReference type="SUPFAM" id="SSF46955">
    <property type="entry name" value="Putative DNA-binding domain"/>
    <property type="match status" value="1"/>
</dbReference>
<dbReference type="InterPro" id="IPR036249">
    <property type="entry name" value="Thioredoxin-like_sf"/>
</dbReference>
<keyword evidence="8" id="KW-1185">Reference proteome</keyword>
<proteinExistence type="predicted"/>
<dbReference type="InterPro" id="IPR047057">
    <property type="entry name" value="MerR_fam"/>
</dbReference>
<evidence type="ECO:0000259" key="5">
    <source>
        <dbReference type="PROSITE" id="PS50937"/>
    </source>
</evidence>
<feature type="domain" description="Thioredoxin" evidence="6">
    <location>
        <begin position="156"/>
        <end position="322"/>
    </location>
</feature>
<dbReference type="GO" id="GO:0003677">
    <property type="term" value="F:DNA binding"/>
    <property type="evidence" value="ECO:0007669"/>
    <property type="project" value="UniProtKB-KW"/>
</dbReference>
<dbReference type="PANTHER" id="PTHR30204:SF94">
    <property type="entry name" value="HEAVY METAL-DEPENDENT TRANSCRIPTIONAL REGULATOR HI_0293-RELATED"/>
    <property type="match status" value="1"/>
</dbReference>
<dbReference type="InterPro" id="IPR009061">
    <property type="entry name" value="DNA-bd_dom_put_sf"/>
</dbReference>
<evidence type="ECO:0000259" key="6">
    <source>
        <dbReference type="PROSITE" id="PS51352"/>
    </source>
</evidence>
<dbReference type="Proteomes" id="UP000632289">
    <property type="component" value="Unassembled WGS sequence"/>
</dbReference>
<dbReference type="CDD" id="cd03017">
    <property type="entry name" value="PRX_BCP"/>
    <property type="match status" value="1"/>
</dbReference>
<sequence>MRAGEAAAAAGVTIKALRYYEDCGLLSPIRTANGYRDYTPQDVRLAEEIRSLGTLGLTPAETRPFLACLRAGHDDGDHCAESLAAYQRKIDALDLLVTRLADSRDRLIRRRDAAARRGFPATPATAPPKEPDAMLPQADPLPADLPAPVDDGAAAHLPGRALPALSFTATDGGDIDLTTFCADRWVLFLYPLTGDPAADIPEGWNDIPGARGCSQEACDFRDRLDTLRASGVERVLALSSDRADYQRALVDRLHLPYPMLSDPRLTLADALRLPTFEADGTTLYRRLTLVVRGSTIEHVFYPVFPPDTHADEVARWSRDHRAG</sequence>
<evidence type="ECO:0000313" key="8">
    <source>
        <dbReference type="Proteomes" id="UP000632289"/>
    </source>
</evidence>
<name>A0A927EXR2_9ACTN</name>
<dbReference type="EMBL" id="JACXYU010000003">
    <property type="protein sequence ID" value="MBD3931608.1"/>
    <property type="molecule type" value="Genomic_DNA"/>
</dbReference>
<feature type="region of interest" description="Disordered" evidence="4">
    <location>
        <begin position="118"/>
        <end position="152"/>
    </location>
</feature>
<dbReference type="Gene3D" id="1.10.1660.10">
    <property type="match status" value="1"/>
</dbReference>
<dbReference type="AlphaFoldDB" id="A0A927EXR2"/>
<evidence type="ECO:0000313" key="7">
    <source>
        <dbReference type="EMBL" id="MBD3931608.1"/>
    </source>
</evidence>
<dbReference type="InterPro" id="IPR013740">
    <property type="entry name" value="Redoxin"/>
</dbReference>
<feature type="domain" description="HTH merR-type" evidence="5">
    <location>
        <begin position="1"/>
        <end position="68"/>
    </location>
</feature>
<dbReference type="InterPro" id="IPR000551">
    <property type="entry name" value="MerR-type_HTH_dom"/>
</dbReference>
<evidence type="ECO:0000256" key="4">
    <source>
        <dbReference type="SAM" id="MobiDB-lite"/>
    </source>
</evidence>
<protein>
    <submittedName>
        <fullName evidence="7">Redoxin family protein</fullName>
    </submittedName>
</protein>
<evidence type="ECO:0000256" key="2">
    <source>
        <dbReference type="ARBA" id="ARBA00023125"/>
    </source>
</evidence>